<dbReference type="EMBL" id="BMAW01046071">
    <property type="protein sequence ID" value="GFS53311.1"/>
    <property type="molecule type" value="Genomic_DNA"/>
</dbReference>
<reference evidence="1" key="1">
    <citation type="submission" date="2020-08" db="EMBL/GenBank/DDBJ databases">
        <title>Multicomponent nature underlies the extraordinary mechanical properties of spider dragline silk.</title>
        <authorList>
            <person name="Kono N."/>
            <person name="Nakamura H."/>
            <person name="Mori M."/>
            <person name="Yoshida Y."/>
            <person name="Ohtoshi R."/>
            <person name="Malay A.D."/>
            <person name="Moran D.A.P."/>
            <person name="Tomita M."/>
            <person name="Numata K."/>
            <person name="Arakawa K."/>
        </authorList>
    </citation>
    <scope>NUCLEOTIDE SEQUENCE</scope>
</reference>
<organism evidence="1 2">
    <name type="scientific">Nephila pilipes</name>
    <name type="common">Giant wood spider</name>
    <name type="synonym">Nephila maculata</name>
    <dbReference type="NCBI Taxonomy" id="299642"/>
    <lineage>
        <taxon>Eukaryota</taxon>
        <taxon>Metazoa</taxon>
        <taxon>Ecdysozoa</taxon>
        <taxon>Arthropoda</taxon>
        <taxon>Chelicerata</taxon>
        <taxon>Arachnida</taxon>
        <taxon>Araneae</taxon>
        <taxon>Araneomorphae</taxon>
        <taxon>Entelegynae</taxon>
        <taxon>Araneoidea</taxon>
        <taxon>Nephilidae</taxon>
        <taxon>Nephila</taxon>
    </lineage>
</organism>
<gene>
    <name evidence="1" type="ORF">NPIL_23771</name>
</gene>
<dbReference type="Proteomes" id="UP000887013">
    <property type="component" value="Unassembled WGS sequence"/>
</dbReference>
<comment type="caution">
    <text evidence="1">The sequence shown here is derived from an EMBL/GenBank/DDBJ whole genome shotgun (WGS) entry which is preliminary data.</text>
</comment>
<accession>A0A8X6INA7</accession>
<name>A0A8X6INA7_NEPPI</name>
<keyword evidence="2" id="KW-1185">Reference proteome</keyword>
<evidence type="ECO:0000313" key="2">
    <source>
        <dbReference type="Proteomes" id="UP000887013"/>
    </source>
</evidence>
<dbReference type="AlphaFoldDB" id="A0A8X6INA7"/>
<protein>
    <submittedName>
        <fullName evidence="1">Uncharacterized protein</fullName>
    </submittedName>
</protein>
<sequence>MILLSTPLDHQPTPHFNDECKVGLGCARWGGGSMSRKCTQCTPVYTLARTHSRLSQRYASPGHVQEMMERICMDEIDWHTTRGDFIGTHGGVIETQEAGVFVLGV</sequence>
<proteinExistence type="predicted"/>
<evidence type="ECO:0000313" key="1">
    <source>
        <dbReference type="EMBL" id="GFS53311.1"/>
    </source>
</evidence>